<dbReference type="Pfam" id="PF08241">
    <property type="entry name" value="Methyltransf_11"/>
    <property type="match status" value="1"/>
</dbReference>
<evidence type="ECO:0000259" key="1">
    <source>
        <dbReference type="Pfam" id="PF08241"/>
    </source>
</evidence>
<dbReference type="SUPFAM" id="SSF53335">
    <property type="entry name" value="S-adenosyl-L-methionine-dependent methyltransferases"/>
    <property type="match status" value="1"/>
</dbReference>
<dbReference type="Gene3D" id="3.40.50.150">
    <property type="entry name" value="Vaccinia Virus protein VP39"/>
    <property type="match status" value="1"/>
</dbReference>
<keyword evidence="2" id="KW-0808">Transferase</keyword>
<keyword evidence="3" id="KW-1185">Reference proteome</keyword>
<dbReference type="GO" id="GO:0061542">
    <property type="term" value="F:3-demethylubiquinol 3-O-methyltransferase activity"/>
    <property type="evidence" value="ECO:0007669"/>
    <property type="project" value="UniProtKB-EC"/>
</dbReference>
<gene>
    <name evidence="2" type="ORF">ACFSJF_08615</name>
</gene>
<accession>A0ABW4VYR8</accession>
<organism evidence="2 3">
    <name type="scientific">Ornithinibacillus salinisoli</name>
    <dbReference type="NCBI Taxonomy" id="1848459"/>
    <lineage>
        <taxon>Bacteria</taxon>
        <taxon>Bacillati</taxon>
        <taxon>Bacillota</taxon>
        <taxon>Bacilli</taxon>
        <taxon>Bacillales</taxon>
        <taxon>Bacillaceae</taxon>
        <taxon>Ornithinibacillus</taxon>
    </lineage>
</organism>
<dbReference type="RefSeq" id="WP_377556642.1">
    <property type="nucleotide sequence ID" value="NZ_JBHUHQ010000014.1"/>
</dbReference>
<protein>
    <submittedName>
        <fullName evidence="2">Class I SAM-dependent methyltransferase</fullName>
        <ecNumber evidence="2">2.1.1.222</ecNumber>
        <ecNumber evidence="2">2.1.1.64</ecNumber>
    </submittedName>
</protein>
<keyword evidence="2" id="KW-0489">Methyltransferase</keyword>
<evidence type="ECO:0000313" key="3">
    <source>
        <dbReference type="Proteomes" id="UP001597383"/>
    </source>
</evidence>
<proteinExistence type="predicted"/>
<sequence length="223" mass="25409">MTSFDWHQVAKEQWDGRAEFWSERSTTMWDQGSRKEIVPFFEKHITKGSDILDVGCGDGYGSYKLQQSGYHVTGVDISSEMIAKATEKLADIPFLQGDVNDLPFDSGRYDGVLAINVLEWTEVPANSLQELRRVLKKDGYLCIGILGPTAGPRTNGYRRLYGESTISNSMMPWEFSKLAMEMNFTYIDGIGVYKQGVQEHHYNGLSLELQQALTFMWVFMFQK</sequence>
<dbReference type="EMBL" id="JBHUHQ010000014">
    <property type="protein sequence ID" value="MFD2044324.1"/>
    <property type="molecule type" value="Genomic_DNA"/>
</dbReference>
<evidence type="ECO:0000313" key="2">
    <source>
        <dbReference type="EMBL" id="MFD2044324.1"/>
    </source>
</evidence>
<dbReference type="Proteomes" id="UP001597383">
    <property type="component" value="Unassembled WGS sequence"/>
</dbReference>
<dbReference type="PANTHER" id="PTHR43861">
    <property type="entry name" value="TRANS-ACONITATE 2-METHYLTRANSFERASE-RELATED"/>
    <property type="match status" value="1"/>
</dbReference>
<dbReference type="InterPro" id="IPR029063">
    <property type="entry name" value="SAM-dependent_MTases_sf"/>
</dbReference>
<dbReference type="EC" id="2.1.1.64" evidence="2"/>
<dbReference type="GO" id="GO:0032259">
    <property type="term" value="P:methylation"/>
    <property type="evidence" value="ECO:0007669"/>
    <property type="project" value="UniProtKB-KW"/>
</dbReference>
<feature type="domain" description="Methyltransferase type 11" evidence="1">
    <location>
        <begin position="52"/>
        <end position="143"/>
    </location>
</feature>
<dbReference type="InterPro" id="IPR013216">
    <property type="entry name" value="Methyltransf_11"/>
</dbReference>
<dbReference type="EC" id="2.1.1.222" evidence="2"/>
<dbReference type="CDD" id="cd02440">
    <property type="entry name" value="AdoMet_MTases"/>
    <property type="match status" value="1"/>
</dbReference>
<reference evidence="3" key="1">
    <citation type="journal article" date="2019" name="Int. J. Syst. Evol. Microbiol.">
        <title>The Global Catalogue of Microorganisms (GCM) 10K type strain sequencing project: providing services to taxonomists for standard genome sequencing and annotation.</title>
        <authorList>
            <consortium name="The Broad Institute Genomics Platform"/>
            <consortium name="The Broad Institute Genome Sequencing Center for Infectious Disease"/>
            <person name="Wu L."/>
            <person name="Ma J."/>
        </authorList>
    </citation>
    <scope>NUCLEOTIDE SEQUENCE [LARGE SCALE GENOMIC DNA]</scope>
    <source>
        <strain evidence="3">R28</strain>
    </source>
</reference>
<dbReference type="PANTHER" id="PTHR43861:SF1">
    <property type="entry name" value="TRANS-ACONITATE 2-METHYLTRANSFERASE"/>
    <property type="match status" value="1"/>
</dbReference>
<comment type="caution">
    <text evidence="2">The sequence shown here is derived from an EMBL/GenBank/DDBJ whole genome shotgun (WGS) entry which is preliminary data.</text>
</comment>
<name>A0ABW4VYR8_9BACI</name>
<dbReference type="GO" id="GO:0102208">
    <property type="term" value="F:2-polyprenyl-6-hydroxyphenol methylase activity"/>
    <property type="evidence" value="ECO:0007669"/>
    <property type="project" value="UniProtKB-EC"/>
</dbReference>